<proteinExistence type="predicted"/>
<evidence type="ECO:0000313" key="2">
    <source>
        <dbReference type="Proteomes" id="UP000805704"/>
    </source>
</evidence>
<evidence type="ECO:0000313" key="1">
    <source>
        <dbReference type="EMBL" id="KAG8000840.1"/>
    </source>
</evidence>
<name>A0ACB7EG55_NIBAL</name>
<sequence length="311" mass="31451">MNPSNPFGSPQGGAFQAPSNTLKTGLFQSFGQQSSSNQPQTMGFYATSAFGQPSVLNQAPTPQGNTLFGQAPAFGQASAQPPSQPTVSQAPAFGQPSLGMSNSGFGSTTAPAFGQASGPNQSSGFGQTPAFGQPSAFGQASGFSQQTSGFSKQPTGFSQQPTGFGNSQMASTSTTALGQPQPLGFGQTVFGQPSSTSVTTSVFGTAQSVTQSRGFGPSKFSFKPSNEALFKPIFNASPEPTNPQTTSMSSSPFGSSGSQPSTNTISGSTTTATAGFPVSTGATVWPAGLQLLTASCSALYLCPKQSANNWQ</sequence>
<keyword evidence="2" id="KW-1185">Reference proteome</keyword>
<gene>
    <name evidence="1" type="ORF">GBF38_018102</name>
</gene>
<reference evidence="1" key="1">
    <citation type="submission" date="2020-04" db="EMBL/GenBank/DDBJ databases">
        <title>A chromosome-scale assembly and high-density genetic map of the yellow drum (Nibea albiflora) genome.</title>
        <authorList>
            <person name="Xu D."/>
            <person name="Zhang W."/>
            <person name="Chen R."/>
            <person name="Tan P."/>
            <person name="Wang L."/>
            <person name="Song H."/>
            <person name="Tian L."/>
            <person name="Zhu Q."/>
            <person name="Wang B."/>
        </authorList>
    </citation>
    <scope>NUCLEOTIDE SEQUENCE</scope>
    <source>
        <strain evidence="1">ZJHYS-2018</strain>
    </source>
</reference>
<accession>A0ACB7EG55</accession>
<organism evidence="1 2">
    <name type="scientific">Nibea albiflora</name>
    <name type="common">Yellow drum</name>
    <name type="synonym">Corvina albiflora</name>
    <dbReference type="NCBI Taxonomy" id="240163"/>
    <lineage>
        <taxon>Eukaryota</taxon>
        <taxon>Metazoa</taxon>
        <taxon>Chordata</taxon>
        <taxon>Craniata</taxon>
        <taxon>Vertebrata</taxon>
        <taxon>Euteleostomi</taxon>
        <taxon>Actinopterygii</taxon>
        <taxon>Neopterygii</taxon>
        <taxon>Teleostei</taxon>
        <taxon>Neoteleostei</taxon>
        <taxon>Acanthomorphata</taxon>
        <taxon>Eupercaria</taxon>
        <taxon>Sciaenidae</taxon>
        <taxon>Nibea</taxon>
    </lineage>
</organism>
<dbReference type="EMBL" id="CM024796">
    <property type="protein sequence ID" value="KAG8000840.1"/>
    <property type="molecule type" value="Genomic_DNA"/>
</dbReference>
<comment type="caution">
    <text evidence="1">The sequence shown here is derived from an EMBL/GenBank/DDBJ whole genome shotgun (WGS) entry which is preliminary data.</text>
</comment>
<protein>
    <submittedName>
        <fullName evidence="1">Uncharacterized protein</fullName>
    </submittedName>
</protein>
<dbReference type="Proteomes" id="UP000805704">
    <property type="component" value="Chromosome 8"/>
</dbReference>